<dbReference type="Proteomes" id="UP001197247">
    <property type="component" value="Unassembled WGS sequence"/>
</dbReference>
<evidence type="ECO:0000313" key="1">
    <source>
        <dbReference type="EMBL" id="MBT0771246.1"/>
    </source>
</evidence>
<proteinExistence type="predicted"/>
<reference evidence="1 2" key="1">
    <citation type="submission" date="2021-05" db="EMBL/GenBank/DDBJ databases">
        <title>Kineosporia and Streptomyces sp. nov. two new marine actinobacteria isolated from Coral.</title>
        <authorList>
            <person name="Buangrab K."/>
            <person name="Sutthacheep M."/>
            <person name="Yeemin T."/>
            <person name="Harunari E."/>
            <person name="Igarashi Y."/>
            <person name="Kanchanasin P."/>
            <person name="Tanasupawat S."/>
            <person name="Phongsopitanun W."/>
        </authorList>
    </citation>
    <scope>NUCLEOTIDE SEQUENCE [LARGE SCALE GENOMIC DNA]</scope>
    <source>
        <strain evidence="1 2">J2-2</strain>
    </source>
</reference>
<keyword evidence="2" id="KW-1185">Reference proteome</keyword>
<evidence type="ECO:0000313" key="2">
    <source>
        <dbReference type="Proteomes" id="UP001197247"/>
    </source>
</evidence>
<dbReference type="RefSeq" id="WP_214157542.1">
    <property type="nucleotide sequence ID" value="NZ_JAHBAY010000008.1"/>
</dbReference>
<name>A0ABS5TJJ5_9ACTN</name>
<organism evidence="1 2">
    <name type="scientific">Kineosporia corallincola</name>
    <dbReference type="NCBI Taxonomy" id="2835133"/>
    <lineage>
        <taxon>Bacteria</taxon>
        <taxon>Bacillati</taxon>
        <taxon>Actinomycetota</taxon>
        <taxon>Actinomycetes</taxon>
        <taxon>Kineosporiales</taxon>
        <taxon>Kineosporiaceae</taxon>
        <taxon>Kineosporia</taxon>
    </lineage>
</organism>
<comment type="caution">
    <text evidence="1">The sequence shown here is derived from an EMBL/GenBank/DDBJ whole genome shotgun (WGS) entry which is preliminary data.</text>
</comment>
<gene>
    <name evidence="1" type="ORF">KIH74_20065</name>
</gene>
<sequence length="342" mass="37580">MVIQSATGIASVLELATGGQMPTPINARTSEIDSLVRRVHILIHLTDQAIEWALADPNRSFSAEVYNQMLHAFATVIRHPDLAEGDLRDQLMDAVDLLRNGKSHKTRHAAVVDGLISRIRQVRNLLRMGALPGWKPEEYVGFAPRLDVTENRGRSITKHPYSQDGALFIVDSMVLPAEARAFVAALKHMAVEAGQEVSEIGPALQGSWYQKFWVRLTADYTPDEAQRATRRLAQGLEDALVHERSAAIDQTRSQTTLNLMKAAEGINNFAAVLGDVLLIKITDGNGRSHVQVKTLTATERHVLERNDWMALRDPEAMLMSLSGAVEAAASDPSIEPNSLSSE</sequence>
<protein>
    <submittedName>
        <fullName evidence="1">Uncharacterized protein</fullName>
    </submittedName>
</protein>
<dbReference type="EMBL" id="JAHBAY010000008">
    <property type="protein sequence ID" value="MBT0771246.1"/>
    <property type="molecule type" value="Genomic_DNA"/>
</dbReference>
<accession>A0ABS5TJJ5</accession>